<feature type="domain" description="AAA+ ATPase" evidence="1">
    <location>
        <begin position="360"/>
        <end position="645"/>
    </location>
</feature>
<organism evidence="2 3">
    <name type="scientific">Falsiruegeria mediterranea M17</name>
    <dbReference type="NCBI Taxonomy" id="1200281"/>
    <lineage>
        <taxon>Bacteria</taxon>
        <taxon>Pseudomonadati</taxon>
        <taxon>Pseudomonadota</taxon>
        <taxon>Alphaproteobacteria</taxon>
        <taxon>Rhodobacterales</taxon>
        <taxon>Roseobacteraceae</taxon>
        <taxon>Falsiruegeria</taxon>
    </lineage>
</organism>
<dbReference type="PANTHER" id="PTHR43581">
    <property type="entry name" value="ATP/GTP PHOSPHATASE"/>
    <property type="match status" value="1"/>
</dbReference>
<dbReference type="GO" id="GO:0006302">
    <property type="term" value="P:double-strand break repair"/>
    <property type="evidence" value="ECO:0007669"/>
    <property type="project" value="InterPro"/>
</dbReference>
<dbReference type="Pfam" id="PF13304">
    <property type="entry name" value="AAA_21"/>
    <property type="match status" value="1"/>
</dbReference>
<evidence type="ECO:0000313" key="2">
    <source>
        <dbReference type="EMBL" id="SPJ29389.1"/>
    </source>
</evidence>
<dbReference type="Pfam" id="PF13476">
    <property type="entry name" value="AAA_23"/>
    <property type="match status" value="1"/>
</dbReference>
<keyword evidence="3" id="KW-1185">Reference proteome</keyword>
<dbReference type="InterPro" id="IPR003593">
    <property type="entry name" value="AAA+_ATPase"/>
</dbReference>
<dbReference type="SMART" id="SM00382">
    <property type="entry name" value="AAA"/>
    <property type="match status" value="1"/>
</dbReference>
<dbReference type="PANTHER" id="PTHR43581:SF2">
    <property type="entry name" value="EXCINUCLEASE ATPASE SUBUNIT"/>
    <property type="match status" value="1"/>
</dbReference>
<accession>A0A2R8CAC8</accession>
<dbReference type="EMBL" id="ONZG01000007">
    <property type="protein sequence ID" value="SPJ29389.1"/>
    <property type="molecule type" value="Genomic_DNA"/>
</dbReference>
<evidence type="ECO:0000313" key="3">
    <source>
        <dbReference type="Proteomes" id="UP000244898"/>
    </source>
</evidence>
<dbReference type="InterPro" id="IPR027417">
    <property type="entry name" value="P-loop_NTPase"/>
</dbReference>
<dbReference type="Gene3D" id="3.40.50.300">
    <property type="entry name" value="P-loop containing nucleotide triphosphate hydrolases"/>
    <property type="match status" value="1"/>
</dbReference>
<dbReference type="InterPro" id="IPR003959">
    <property type="entry name" value="ATPase_AAA_core"/>
</dbReference>
<evidence type="ECO:0000259" key="1">
    <source>
        <dbReference type="SMART" id="SM00382"/>
    </source>
</evidence>
<dbReference type="Proteomes" id="UP000244898">
    <property type="component" value="Unassembled WGS sequence"/>
</dbReference>
<protein>
    <recommendedName>
        <fullName evidence="1">AAA+ ATPase domain-containing protein</fullName>
    </recommendedName>
</protein>
<dbReference type="SUPFAM" id="SSF52540">
    <property type="entry name" value="P-loop containing nucleoside triphosphate hydrolases"/>
    <property type="match status" value="1"/>
</dbReference>
<gene>
    <name evidence="2" type="ORF">TRM7615_02906</name>
</gene>
<dbReference type="OrthoDB" id="9789856at2"/>
<dbReference type="InterPro" id="IPR038729">
    <property type="entry name" value="Rad50/SbcC_AAA"/>
</dbReference>
<proteinExistence type="predicted"/>
<dbReference type="InterPro" id="IPR051396">
    <property type="entry name" value="Bact_Antivir_Def_Nuclease"/>
</dbReference>
<dbReference type="RefSeq" id="WP_125133690.1">
    <property type="nucleotide sequence ID" value="NZ_ONZG01000007.1"/>
</dbReference>
<sequence length="771" mass="87285">MRFVERDRVAPPKWFAMEEARNNRFMLVDYFGMDEKSLSQTRSFEPVEFSYTKDSSQLEVAEALHSLFEGCCAFCESELSAGLSVHRFRPSSSATPVMDTSSAHLYYAWLAEAWQNLYPICENCRPKDPFHFPVTSNRRAPLPQHEDLVAFAERDDGRWPSFPLDENPVLVDPCYDRKLWRHFRLFPHGLLDGRDRRGRETIEHFDLNRADLQAAREATFEWGTERVKEYLTNANATAPTALLDPGRLPHFGGWRIALRELLGNALGRARPSDNLGRELNRLKDLPDAMDRFNDAIGQLSAAEHQWYVDDAINPEEQLRAGMGIRDRTYDLPSKVEIHNYKSLEKIEVSLPDPPKDKPRAAPSLLILGENAAGKSTILEAMALALMDPGTRRALRGLDPNKMVLDPKYLGGDADPLELAQVLVSYGDTDDKTLTIRRAQDNTLAGFRDDGIKNALPVFAYGAFRQYLTSERRHVRHRHVRSLFEPDELLSNPEKWLVRLSNDDFEMVARALRDVFSIEGGFDVLERDEKEVYIVGAIGSQPDGPKTRTPLSLVSSGFRSVLAMLCDVMHGLMNKKINPSFQTLDTARGLVLIDEIEAHLHPRWKVSIMSGLRSALPGVCFIATSHDPLCLRGMGKDEVLVLERVREVSEQGLPVHTQTLVNLPDNKDWTIQQLLTADFFQLQSTESGEARKAQAEVEDKLARGVRPEDDQAVRDYLSEMSAALPIGDTEVHRLVQQAIAEFLARRRTVTQNRLRDLRDETKKRILAALEGV</sequence>
<reference evidence="3" key="1">
    <citation type="submission" date="2018-03" db="EMBL/GenBank/DDBJ databases">
        <authorList>
            <person name="Rodrigo-Torres L."/>
            <person name="Arahal R. D."/>
            <person name="Lucena T."/>
        </authorList>
    </citation>
    <scope>NUCLEOTIDE SEQUENCE [LARGE SCALE GENOMIC DNA]</scope>
    <source>
        <strain evidence="3">CECT 7615</strain>
    </source>
</reference>
<dbReference type="GO" id="GO:0005524">
    <property type="term" value="F:ATP binding"/>
    <property type="evidence" value="ECO:0007669"/>
    <property type="project" value="InterPro"/>
</dbReference>
<dbReference type="GO" id="GO:0016887">
    <property type="term" value="F:ATP hydrolysis activity"/>
    <property type="evidence" value="ECO:0007669"/>
    <property type="project" value="InterPro"/>
</dbReference>
<name>A0A2R8CAC8_9RHOB</name>
<dbReference type="AlphaFoldDB" id="A0A2R8CAC8"/>